<dbReference type="Gene3D" id="1.20.1250.20">
    <property type="entry name" value="MFS general substrate transporter like domains"/>
    <property type="match status" value="1"/>
</dbReference>
<feature type="transmembrane region" description="Helical" evidence="10">
    <location>
        <begin position="79"/>
        <end position="96"/>
    </location>
</feature>
<feature type="transmembrane region" description="Helical" evidence="10">
    <location>
        <begin position="404"/>
        <end position="427"/>
    </location>
</feature>
<feature type="transmembrane region" description="Helical" evidence="10">
    <location>
        <begin position="433"/>
        <end position="459"/>
    </location>
</feature>
<dbReference type="Gene3D" id="1.20.1720.10">
    <property type="entry name" value="Multidrug resistance protein D"/>
    <property type="match status" value="1"/>
</dbReference>
<gene>
    <name evidence="12" type="ORF">EQ811_07435</name>
</gene>
<comment type="subcellular location">
    <subcellularLocation>
        <location evidence="1">Cell membrane</location>
        <topology evidence="1">Multi-pass membrane protein</topology>
    </subcellularLocation>
</comment>
<keyword evidence="8" id="KW-0046">Antibiotic resistance</keyword>
<name>A0A7Z7YUR9_STACP</name>
<proteinExistence type="inferred from homology"/>
<evidence type="ECO:0000256" key="4">
    <source>
        <dbReference type="ARBA" id="ARBA00022475"/>
    </source>
</evidence>
<feature type="transmembrane region" description="Helical" evidence="10">
    <location>
        <begin position="204"/>
        <end position="223"/>
    </location>
</feature>
<evidence type="ECO:0000256" key="5">
    <source>
        <dbReference type="ARBA" id="ARBA00022692"/>
    </source>
</evidence>
<dbReference type="InterPro" id="IPR011701">
    <property type="entry name" value="MFS"/>
</dbReference>
<evidence type="ECO:0000256" key="8">
    <source>
        <dbReference type="ARBA" id="ARBA00023251"/>
    </source>
</evidence>
<dbReference type="FunFam" id="1.20.1250.20:FF:000252">
    <property type="entry name" value="Quinolone resistance protein NorB"/>
    <property type="match status" value="1"/>
</dbReference>
<feature type="transmembrane region" description="Helical" evidence="10">
    <location>
        <begin position="274"/>
        <end position="297"/>
    </location>
</feature>
<dbReference type="PROSITE" id="PS50850">
    <property type="entry name" value="MFS"/>
    <property type="match status" value="1"/>
</dbReference>
<evidence type="ECO:0000256" key="9">
    <source>
        <dbReference type="ARBA" id="ARBA00040594"/>
    </source>
</evidence>
<evidence type="ECO:0000256" key="2">
    <source>
        <dbReference type="ARBA" id="ARBA00007520"/>
    </source>
</evidence>
<evidence type="ECO:0000256" key="3">
    <source>
        <dbReference type="ARBA" id="ARBA00022448"/>
    </source>
</evidence>
<reference evidence="12 13" key="1">
    <citation type="journal article" date="2019" name="Sci. Transl. Med.">
        <title>Quorum sensing between bacterial species on the skin protects against epidermal injury in atopic dermatitis.</title>
        <authorList>
            <person name="Williams M.R."/>
        </authorList>
    </citation>
    <scope>NUCLEOTIDE SEQUENCE [LARGE SCALE GENOMIC DNA]</scope>
    <source>
        <strain evidence="12 13">H8</strain>
    </source>
</reference>
<dbReference type="FunFam" id="1.20.1720.10:FF:000015">
    <property type="entry name" value="Quinolone resistance protein NorB"/>
    <property type="match status" value="1"/>
</dbReference>
<accession>A0A7Z7YUR9</accession>
<evidence type="ECO:0000313" key="13">
    <source>
        <dbReference type="Proteomes" id="UP000291949"/>
    </source>
</evidence>
<feature type="transmembrane region" description="Helical" evidence="10">
    <location>
        <begin position="48"/>
        <end position="67"/>
    </location>
</feature>
<feature type="transmembrane region" description="Helical" evidence="10">
    <location>
        <begin position="361"/>
        <end position="383"/>
    </location>
</feature>
<comment type="similarity">
    <text evidence="2">Belongs to the major facilitator superfamily. TCR/Tet family.</text>
</comment>
<keyword evidence="5 10" id="KW-0812">Transmembrane</keyword>
<feature type="transmembrane region" description="Helical" evidence="10">
    <location>
        <begin position="235"/>
        <end position="253"/>
    </location>
</feature>
<sequence>MNTSKEFRGDNRLLLGIILGVITFWLFAQSLVNLVVPLQSSYNSDIGTINIAVSLSALFSGLFIVGAGDIADKFGRVKLTYIGLALNIIGSILIIITPLPSLLIIGRAVQGLSAACIMPATLAIINEYYIGTARQRALSYWSIGSWGGSGVCTLFGGLMATNFGWRSIFIISIILTILAMFLMKHTPETKAEPIGNKPLEPKKFDVIGLIILVICMLSINVIITQTSNYGLMSPLILGLIAVFVISLIVFVMYENRIKHPLVDFDLFKNKGYTGATVSNFMLNGVAGGTLIVVNTYYQQQLDFNSQQTGYISLTYLVAVLIMIRVGEKILQALGPKRPLLMGSGFTVIGLILLSLTFLPDAWYIAASVVGYLLFGTGLGIYATPSTDTAVAQAPDEKVGVASGVYKMASSLGNAFGVAISSTVYSVLAAQLNLSLGGFMGVIFNAIVALLALVAILFLVPKKQSNL</sequence>
<feature type="transmembrane region" description="Helical" evidence="10">
    <location>
        <begin position="163"/>
        <end position="183"/>
    </location>
</feature>
<dbReference type="PANTHER" id="PTHR42718">
    <property type="entry name" value="MAJOR FACILITATOR SUPERFAMILY MULTIDRUG TRANSPORTER MFSC"/>
    <property type="match status" value="1"/>
</dbReference>
<dbReference type="Proteomes" id="UP000291949">
    <property type="component" value="Unassembled WGS sequence"/>
</dbReference>
<comment type="caution">
    <text evidence="12">The sequence shown here is derived from an EMBL/GenBank/DDBJ whole genome shotgun (WGS) entry which is preliminary data.</text>
</comment>
<protein>
    <recommendedName>
        <fullName evidence="9">Quinolone resistance protein NorB</fullName>
    </recommendedName>
</protein>
<dbReference type="RefSeq" id="WP_037550348.1">
    <property type="nucleotide sequence ID" value="NZ_AP014956.1"/>
</dbReference>
<feature type="transmembrane region" description="Helical" evidence="10">
    <location>
        <begin position="338"/>
        <end position="355"/>
    </location>
</feature>
<feature type="transmembrane region" description="Helical" evidence="10">
    <location>
        <begin position="309"/>
        <end position="326"/>
    </location>
</feature>
<dbReference type="GO" id="GO:0005886">
    <property type="term" value="C:plasma membrane"/>
    <property type="evidence" value="ECO:0007669"/>
    <property type="project" value="UniProtKB-SubCell"/>
</dbReference>
<feature type="transmembrane region" description="Helical" evidence="10">
    <location>
        <begin position="102"/>
        <end position="125"/>
    </location>
</feature>
<feature type="transmembrane region" description="Helical" evidence="10">
    <location>
        <begin position="12"/>
        <end position="36"/>
    </location>
</feature>
<organism evidence="12 13">
    <name type="scientific">Staphylococcus capitis</name>
    <dbReference type="NCBI Taxonomy" id="29388"/>
    <lineage>
        <taxon>Bacteria</taxon>
        <taxon>Bacillati</taxon>
        <taxon>Bacillota</taxon>
        <taxon>Bacilli</taxon>
        <taxon>Bacillales</taxon>
        <taxon>Staphylococcaceae</taxon>
        <taxon>Staphylococcus</taxon>
    </lineage>
</organism>
<dbReference type="GO" id="GO:0022857">
    <property type="term" value="F:transmembrane transporter activity"/>
    <property type="evidence" value="ECO:0007669"/>
    <property type="project" value="InterPro"/>
</dbReference>
<dbReference type="PANTHER" id="PTHR42718:SF9">
    <property type="entry name" value="MAJOR FACILITATOR SUPERFAMILY MULTIDRUG TRANSPORTER MFSC"/>
    <property type="match status" value="1"/>
</dbReference>
<keyword evidence="7 10" id="KW-0472">Membrane</keyword>
<feature type="transmembrane region" description="Helical" evidence="10">
    <location>
        <begin position="137"/>
        <end position="157"/>
    </location>
</feature>
<evidence type="ECO:0000256" key="1">
    <source>
        <dbReference type="ARBA" id="ARBA00004651"/>
    </source>
</evidence>
<dbReference type="InterPro" id="IPR020846">
    <property type="entry name" value="MFS_dom"/>
</dbReference>
<evidence type="ECO:0000313" key="12">
    <source>
        <dbReference type="EMBL" id="TBW76693.1"/>
    </source>
</evidence>
<evidence type="ECO:0000256" key="6">
    <source>
        <dbReference type="ARBA" id="ARBA00022989"/>
    </source>
</evidence>
<dbReference type="AlphaFoldDB" id="A0A7Z7YUR9"/>
<keyword evidence="3" id="KW-0813">Transport</keyword>
<dbReference type="Pfam" id="PF07690">
    <property type="entry name" value="MFS_1"/>
    <property type="match status" value="1"/>
</dbReference>
<feature type="domain" description="Major facilitator superfamily (MFS) profile" evidence="11">
    <location>
        <begin position="13"/>
        <end position="463"/>
    </location>
</feature>
<evidence type="ECO:0000259" key="11">
    <source>
        <dbReference type="PROSITE" id="PS50850"/>
    </source>
</evidence>
<keyword evidence="6 10" id="KW-1133">Transmembrane helix</keyword>
<dbReference type="EMBL" id="SCHC01000002">
    <property type="protein sequence ID" value="TBW76693.1"/>
    <property type="molecule type" value="Genomic_DNA"/>
</dbReference>
<dbReference type="CDD" id="cd17321">
    <property type="entry name" value="MFS_MMR_MDR_like"/>
    <property type="match status" value="1"/>
</dbReference>
<dbReference type="GO" id="GO:0046677">
    <property type="term" value="P:response to antibiotic"/>
    <property type="evidence" value="ECO:0007669"/>
    <property type="project" value="UniProtKB-KW"/>
</dbReference>
<evidence type="ECO:0000256" key="10">
    <source>
        <dbReference type="SAM" id="Phobius"/>
    </source>
</evidence>
<evidence type="ECO:0000256" key="7">
    <source>
        <dbReference type="ARBA" id="ARBA00023136"/>
    </source>
</evidence>
<keyword evidence="4" id="KW-1003">Cell membrane</keyword>
<dbReference type="SUPFAM" id="SSF103473">
    <property type="entry name" value="MFS general substrate transporter"/>
    <property type="match status" value="1"/>
</dbReference>
<dbReference type="InterPro" id="IPR036259">
    <property type="entry name" value="MFS_trans_sf"/>
</dbReference>